<gene>
    <name evidence="5" type="ORF">FSP39_015404</name>
</gene>
<sequence length="421" mass="47011">MVFIPGGSLQVSGGSSPTFIPTEELANTSQVVYVSLNYRLQAFGFMALDVISETSIRNTSGNYGFMDQVAVLNWVQEYITSFGGDPNHVTIFGQSSGGTSILALLASPLAKGLFHKAWMLSASPIMNKTYSDAANDNLVFLKRTGCTNITCLYDMSAEDITKAVPWDIYPYWAMSDQSDLPVLNHFDGAIAIVDGYLLPDNPYTVFQNGEGNDVPLIIGTTAQEIDFHPAPPNIKNWTLDDYRNYVAEKLGTFQGKTKDIVNQALQLYPINSETLEYAFTSMVSDLRVTCPNEVMAKDIALFYTSDVYRYVVTSRPSQPIHLFGNPFAAAYSMHTWDLLGFFGTIKDYLPLKQSDIMFQNNIRQEILAFVRTGKPYTWTWGNVWKKTALLGNVTEIADGFNSPQCQFWILTAKMLPYAWIN</sequence>
<keyword evidence="2 3" id="KW-0378">Hydrolase</keyword>
<dbReference type="InterPro" id="IPR029058">
    <property type="entry name" value="AB_hydrolase_fold"/>
</dbReference>
<evidence type="ECO:0000256" key="3">
    <source>
        <dbReference type="RuleBase" id="RU361235"/>
    </source>
</evidence>
<feature type="domain" description="Carboxylesterase type B" evidence="4">
    <location>
        <begin position="1"/>
        <end position="408"/>
    </location>
</feature>
<dbReference type="InterPro" id="IPR019826">
    <property type="entry name" value="Carboxylesterase_B_AS"/>
</dbReference>
<dbReference type="InterPro" id="IPR002018">
    <property type="entry name" value="CarbesteraseB"/>
</dbReference>
<evidence type="ECO:0000256" key="2">
    <source>
        <dbReference type="ARBA" id="ARBA00022801"/>
    </source>
</evidence>
<evidence type="ECO:0000256" key="1">
    <source>
        <dbReference type="ARBA" id="ARBA00005964"/>
    </source>
</evidence>
<evidence type="ECO:0000259" key="4">
    <source>
        <dbReference type="Pfam" id="PF00135"/>
    </source>
</evidence>
<keyword evidence="6" id="KW-1185">Reference proteome</keyword>
<evidence type="ECO:0000313" key="5">
    <source>
        <dbReference type="EMBL" id="KAK3098022.1"/>
    </source>
</evidence>
<dbReference type="AlphaFoldDB" id="A0AA89C191"/>
<evidence type="ECO:0000313" key="6">
    <source>
        <dbReference type="Proteomes" id="UP001186944"/>
    </source>
</evidence>
<reference evidence="5" key="1">
    <citation type="submission" date="2019-08" db="EMBL/GenBank/DDBJ databases">
        <title>The improved chromosome-level genome for the pearl oyster Pinctada fucata martensii using PacBio sequencing and Hi-C.</title>
        <authorList>
            <person name="Zheng Z."/>
        </authorList>
    </citation>
    <scope>NUCLEOTIDE SEQUENCE</scope>
    <source>
        <strain evidence="5">ZZ-2019</strain>
        <tissue evidence="5">Adductor muscle</tissue>
    </source>
</reference>
<dbReference type="Gene3D" id="3.40.50.1820">
    <property type="entry name" value="alpha/beta hydrolase"/>
    <property type="match status" value="1"/>
</dbReference>
<accession>A0AA89C191</accession>
<dbReference type="Pfam" id="PF00135">
    <property type="entry name" value="COesterase"/>
    <property type="match status" value="1"/>
</dbReference>
<protein>
    <recommendedName>
        <fullName evidence="3">Carboxylic ester hydrolase</fullName>
        <ecNumber evidence="3">3.1.1.-</ecNumber>
    </recommendedName>
</protein>
<dbReference type="EC" id="3.1.1.-" evidence="3"/>
<comment type="similarity">
    <text evidence="1 3">Belongs to the type-B carboxylesterase/lipase family.</text>
</comment>
<proteinExistence type="inferred from homology"/>
<dbReference type="PROSITE" id="PS00122">
    <property type="entry name" value="CARBOXYLESTERASE_B_1"/>
    <property type="match status" value="1"/>
</dbReference>
<comment type="caution">
    <text evidence="5">The sequence shown here is derived from an EMBL/GenBank/DDBJ whole genome shotgun (WGS) entry which is preliminary data.</text>
</comment>
<dbReference type="GO" id="GO:0016787">
    <property type="term" value="F:hydrolase activity"/>
    <property type="evidence" value="ECO:0007669"/>
    <property type="project" value="UniProtKB-KW"/>
</dbReference>
<dbReference type="Proteomes" id="UP001186944">
    <property type="component" value="Unassembled WGS sequence"/>
</dbReference>
<dbReference type="SUPFAM" id="SSF53474">
    <property type="entry name" value="alpha/beta-Hydrolases"/>
    <property type="match status" value="1"/>
</dbReference>
<dbReference type="PANTHER" id="PTHR11559">
    <property type="entry name" value="CARBOXYLESTERASE"/>
    <property type="match status" value="1"/>
</dbReference>
<organism evidence="5 6">
    <name type="scientific">Pinctada imbricata</name>
    <name type="common">Atlantic pearl-oyster</name>
    <name type="synonym">Pinctada martensii</name>
    <dbReference type="NCBI Taxonomy" id="66713"/>
    <lineage>
        <taxon>Eukaryota</taxon>
        <taxon>Metazoa</taxon>
        <taxon>Spiralia</taxon>
        <taxon>Lophotrochozoa</taxon>
        <taxon>Mollusca</taxon>
        <taxon>Bivalvia</taxon>
        <taxon>Autobranchia</taxon>
        <taxon>Pteriomorphia</taxon>
        <taxon>Pterioida</taxon>
        <taxon>Pterioidea</taxon>
        <taxon>Pteriidae</taxon>
        <taxon>Pinctada</taxon>
    </lineage>
</organism>
<dbReference type="InterPro" id="IPR050309">
    <property type="entry name" value="Type-B_Carboxylest/Lipase"/>
</dbReference>
<name>A0AA89C191_PINIB</name>
<dbReference type="EMBL" id="VSWD01000007">
    <property type="protein sequence ID" value="KAK3098022.1"/>
    <property type="molecule type" value="Genomic_DNA"/>
</dbReference>